<dbReference type="EMBL" id="KZ288311">
    <property type="protein sequence ID" value="PBC28539.1"/>
    <property type="molecule type" value="Genomic_DNA"/>
</dbReference>
<feature type="transmembrane region" description="Helical" evidence="5">
    <location>
        <begin position="303"/>
        <end position="326"/>
    </location>
</feature>
<evidence type="ECO:0000256" key="5">
    <source>
        <dbReference type="SAM" id="Phobius"/>
    </source>
</evidence>
<comment type="subcellular location">
    <subcellularLocation>
        <location evidence="1">Membrane</location>
        <topology evidence="1">Multi-pass membrane protein</topology>
    </subcellularLocation>
</comment>
<evidence type="ECO:0000256" key="1">
    <source>
        <dbReference type="ARBA" id="ARBA00004141"/>
    </source>
</evidence>
<feature type="transmembrane region" description="Helical" evidence="5">
    <location>
        <begin position="69"/>
        <end position="93"/>
    </location>
</feature>
<dbReference type="AlphaFoldDB" id="A0A2A3EBF4"/>
<keyword evidence="4 5" id="KW-0472">Membrane</keyword>
<evidence type="ECO:0000256" key="4">
    <source>
        <dbReference type="ARBA" id="ARBA00023136"/>
    </source>
</evidence>
<feature type="transmembrane region" description="Helical" evidence="5">
    <location>
        <begin position="114"/>
        <end position="138"/>
    </location>
</feature>
<accession>A0A2A3EBF4</accession>
<feature type="transmembrane region" description="Helical" evidence="5">
    <location>
        <begin position="158"/>
        <end position="179"/>
    </location>
</feature>
<reference evidence="7 8" key="1">
    <citation type="submission" date="2014-07" db="EMBL/GenBank/DDBJ databases">
        <title>Genomic and transcriptomic analysis on Apis cerana provide comprehensive insights into honey bee biology.</title>
        <authorList>
            <person name="Diao Q."/>
            <person name="Sun L."/>
            <person name="Zheng H."/>
            <person name="Zheng H."/>
            <person name="Xu S."/>
            <person name="Wang S."/>
            <person name="Zeng Z."/>
            <person name="Hu F."/>
            <person name="Su S."/>
            <person name="Wu J."/>
        </authorList>
    </citation>
    <scope>NUCLEOTIDE SEQUENCE [LARGE SCALE GENOMIC DNA]</scope>
    <source>
        <tissue evidence="7">Pupae without intestine</tissue>
    </source>
</reference>
<feature type="transmembrane region" description="Helical" evidence="5">
    <location>
        <begin position="408"/>
        <end position="429"/>
    </location>
</feature>
<dbReference type="GO" id="GO:0015179">
    <property type="term" value="F:L-amino acid transmembrane transporter activity"/>
    <property type="evidence" value="ECO:0007669"/>
    <property type="project" value="TreeGrafter"/>
</dbReference>
<keyword evidence="3 5" id="KW-1133">Transmembrane helix</keyword>
<protein>
    <submittedName>
        <fullName evidence="7">Sodium-coupled neutral amino acid transporter</fullName>
    </submittedName>
</protein>
<feature type="domain" description="Amino acid transporter transmembrane" evidence="6">
    <location>
        <begin position="38"/>
        <end position="429"/>
    </location>
</feature>
<organism evidence="7 8">
    <name type="scientific">Apis cerana cerana</name>
    <name type="common">Oriental honeybee</name>
    <dbReference type="NCBI Taxonomy" id="94128"/>
    <lineage>
        <taxon>Eukaryota</taxon>
        <taxon>Metazoa</taxon>
        <taxon>Ecdysozoa</taxon>
        <taxon>Arthropoda</taxon>
        <taxon>Hexapoda</taxon>
        <taxon>Insecta</taxon>
        <taxon>Pterygota</taxon>
        <taxon>Neoptera</taxon>
        <taxon>Endopterygota</taxon>
        <taxon>Hymenoptera</taxon>
        <taxon>Apocrita</taxon>
        <taxon>Aculeata</taxon>
        <taxon>Apoidea</taxon>
        <taxon>Anthophila</taxon>
        <taxon>Apidae</taxon>
        <taxon>Apis</taxon>
    </lineage>
</organism>
<evidence type="ECO:0000259" key="6">
    <source>
        <dbReference type="Pfam" id="PF01490"/>
    </source>
</evidence>
<evidence type="ECO:0000313" key="8">
    <source>
        <dbReference type="Proteomes" id="UP000242457"/>
    </source>
</evidence>
<dbReference type="OrthoDB" id="438545at2759"/>
<feature type="transmembrane region" description="Helical" evidence="5">
    <location>
        <begin position="228"/>
        <end position="249"/>
    </location>
</feature>
<feature type="transmembrane region" description="Helical" evidence="5">
    <location>
        <begin position="370"/>
        <end position="396"/>
    </location>
</feature>
<dbReference type="Proteomes" id="UP000242457">
    <property type="component" value="Unassembled WGS sequence"/>
</dbReference>
<dbReference type="PANTHER" id="PTHR22950:SF652">
    <property type="entry name" value="TRANSMEMBRANE AMINO ACID TRANSPORTER FAMILY PROTEIN"/>
    <property type="match status" value="1"/>
</dbReference>
<evidence type="ECO:0000256" key="2">
    <source>
        <dbReference type="ARBA" id="ARBA00022692"/>
    </source>
</evidence>
<proteinExistence type="predicted"/>
<feature type="transmembrane region" description="Helical" evidence="5">
    <location>
        <begin position="191"/>
        <end position="208"/>
    </location>
</feature>
<dbReference type="STRING" id="94128.A0A2A3EBF4"/>
<keyword evidence="8" id="KW-1185">Reference proteome</keyword>
<gene>
    <name evidence="7" type="ORF">APICC_05533</name>
</gene>
<dbReference type="InterPro" id="IPR013057">
    <property type="entry name" value="AA_transpt_TM"/>
</dbReference>
<dbReference type="GO" id="GO:0016020">
    <property type="term" value="C:membrane"/>
    <property type="evidence" value="ECO:0007669"/>
    <property type="project" value="UniProtKB-SubCell"/>
</dbReference>
<name>A0A2A3EBF4_APICC</name>
<feature type="transmembrane region" description="Helical" evidence="5">
    <location>
        <begin position="40"/>
        <end position="57"/>
    </location>
</feature>
<evidence type="ECO:0000313" key="7">
    <source>
        <dbReference type="EMBL" id="PBC28539.1"/>
    </source>
</evidence>
<feature type="transmembrane region" description="Helical" evidence="5">
    <location>
        <begin position="261"/>
        <end position="283"/>
    </location>
</feature>
<keyword evidence="2 5" id="KW-0812">Transmembrane</keyword>
<evidence type="ECO:0000256" key="3">
    <source>
        <dbReference type="ARBA" id="ARBA00022989"/>
    </source>
</evidence>
<dbReference type="Pfam" id="PF01490">
    <property type="entry name" value="Aa_trans"/>
    <property type="match status" value="1"/>
</dbReference>
<feature type="transmembrane region" description="Helical" evidence="5">
    <location>
        <begin position="347"/>
        <end position="364"/>
    </location>
</feature>
<sequence>MNCLTGDMEQLISNDMLLCTAPSPSSIYNNRNNNRSGTNVISTIFLIVNATLGAGLLNFPQAFDKAGGLVTSISVQLVLLVFITTTLIILANCSDITNTYCMQDMFANFYGQKSFLLCAFCIMIYSFGCCLTFLIVIGDQFDRVLSTYYGLDYCHTWYLSRTFVTIITCSLFILPLCFFKRLNILSYTSSIGCITILYVALLIVYKSFTYTESPNPMKIWPDNKLEALQIIPLICFAYQSHMTAIPMYACMKERNLRKFTLCAIVSMIICFTIYTVVGISGYATFGIDKVPSDILQEYTDKSIILTLGIIFIAIKNFTTYPIILYCGRDALLSLLGMDINITIKFRVFITLIWYILSLIIAILVPDISPVINLLGVLSAAFIFIFPGICLFQCILLKDSELHLNKDRLLIFFAVFITALGAFVSGIIFVETIEDLSITSKTIPLVTGFRHLKKNLCT</sequence>
<dbReference type="PANTHER" id="PTHR22950">
    <property type="entry name" value="AMINO ACID TRANSPORTER"/>
    <property type="match status" value="1"/>
</dbReference>